<proteinExistence type="predicted"/>
<dbReference type="InterPro" id="IPR043504">
    <property type="entry name" value="Peptidase_S1_PA_chymotrypsin"/>
</dbReference>
<dbReference type="PANTHER" id="PTHR24260:SF136">
    <property type="entry name" value="GH08193P-RELATED"/>
    <property type="match status" value="1"/>
</dbReference>
<evidence type="ECO:0000313" key="3">
    <source>
        <dbReference type="Proteomes" id="UP000499080"/>
    </source>
</evidence>
<keyword evidence="3" id="KW-1185">Reference proteome</keyword>
<dbReference type="PANTHER" id="PTHR24260">
    <property type="match status" value="1"/>
</dbReference>
<dbReference type="Pfam" id="PF00089">
    <property type="entry name" value="Trypsin"/>
    <property type="match status" value="1"/>
</dbReference>
<feature type="domain" description="Peptidase S1" evidence="1">
    <location>
        <begin position="11"/>
        <end position="98"/>
    </location>
</feature>
<dbReference type="AlphaFoldDB" id="A0A4Y2RJ38"/>
<comment type="caution">
    <text evidence="2">The sequence shown here is derived from an EMBL/GenBank/DDBJ whole genome shotgun (WGS) entry which is preliminary data.</text>
</comment>
<reference evidence="2 3" key="1">
    <citation type="journal article" date="2019" name="Sci. Rep.">
        <title>Orb-weaving spider Araneus ventricosus genome elucidates the spidroin gene catalogue.</title>
        <authorList>
            <person name="Kono N."/>
            <person name="Nakamura H."/>
            <person name="Ohtoshi R."/>
            <person name="Moran D.A.P."/>
            <person name="Shinohara A."/>
            <person name="Yoshida Y."/>
            <person name="Fujiwara M."/>
            <person name="Mori M."/>
            <person name="Tomita M."/>
            <person name="Arakawa K."/>
        </authorList>
    </citation>
    <scope>NUCLEOTIDE SEQUENCE [LARGE SCALE GENOMIC DNA]</scope>
</reference>
<protein>
    <recommendedName>
        <fullName evidence="1">Peptidase S1 domain-containing protein</fullName>
    </recommendedName>
</protein>
<name>A0A4Y2RJ38_ARAVE</name>
<dbReference type="EMBL" id="BGPR01017270">
    <property type="protein sequence ID" value="GBN75648.1"/>
    <property type="molecule type" value="Genomic_DNA"/>
</dbReference>
<evidence type="ECO:0000313" key="2">
    <source>
        <dbReference type="EMBL" id="GBN75648.1"/>
    </source>
</evidence>
<dbReference type="GO" id="GO:0006508">
    <property type="term" value="P:proteolysis"/>
    <property type="evidence" value="ECO:0007669"/>
    <property type="project" value="InterPro"/>
</dbReference>
<dbReference type="Proteomes" id="UP000499080">
    <property type="component" value="Unassembled WGS sequence"/>
</dbReference>
<organism evidence="2 3">
    <name type="scientific">Araneus ventricosus</name>
    <name type="common">Orbweaver spider</name>
    <name type="synonym">Epeira ventricosa</name>
    <dbReference type="NCBI Taxonomy" id="182803"/>
    <lineage>
        <taxon>Eukaryota</taxon>
        <taxon>Metazoa</taxon>
        <taxon>Ecdysozoa</taxon>
        <taxon>Arthropoda</taxon>
        <taxon>Chelicerata</taxon>
        <taxon>Arachnida</taxon>
        <taxon>Araneae</taxon>
        <taxon>Araneomorphae</taxon>
        <taxon>Entelegynae</taxon>
        <taxon>Araneoidea</taxon>
        <taxon>Araneidae</taxon>
        <taxon>Araneus</taxon>
    </lineage>
</organism>
<dbReference type="SUPFAM" id="SSF50494">
    <property type="entry name" value="Trypsin-like serine proteases"/>
    <property type="match status" value="1"/>
</dbReference>
<accession>A0A4Y2RJ38</accession>
<dbReference type="InterPro" id="IPR001254">
    <property type="entry name" value="Trypsin_dom"/>
</dbReference>
<evidence type="ECO:0000259" key="1">
    <source>
        <dbReference type="Pfam" id="PF00089"/>
    </source>
</evidence>
<gene>
    <name evidence="2" type="ORF">AVEN_27_1</name>
</gene>
<dbReference type="InterPro" id="IPR051333">
    <property type="entry name" value="CLIP_Serine_Protease"/>
</dbReference>
<dbReference type="InterPro" id="IPR009003">
    <property type="entry name" value="Peptidase_S1_PA"/>
</dbReference>
<dbReference type="Gene3D" id="2.40.10.10">
    <property type="entry name" value="Trypsin-like serine proteases"/>
    <property type="match status" value="1"/>
</dbReference>
<sequence length="108" mass="12430">MRLLFFTEGRQILREGFAQVVNPRLCREPHQPKDFYRTIICTFSEKNRQLPCHGDSGSAIFGHFEKKFYALGITSKANSSICDTPDTFTKISFFMDWIKLYVGDLPSA</sequence>
<dbReference type="GO" id="GO:0004252">
    <property type="term" value="F:serine-type endopeptidase activity"/>
    <property type="evidence" value="ECO:0007669"/>
    <property type="project" value="InterPro"/>
</dbReference>
<dbReference type="OrthoDB" id="6426413at2759"/>